<comment type="similarity">
    <text evidence="3">Belongs to the fatty acid desaturase type 1 family.</text>
</comment>
<feature type="domain" description="Agenet" evidence="10">
    <location>
        <begin position="2"/>
        <end position="65"/>
    </location>
</feature>
<evidence type="ECO:0000256" key="1">
    <source>
        <dbReference type="ARBA" id="ARBA00004141"/>
    </source>
</evidence>
<evidence type="ECO:0000256" key="9">
    <source>
        <dbReference type="ARBA" id="ARBA00023136"/>
    </source>
</evidence>
<evidence type="ECO:0000256" key="5">
    <source>
        <dbReference type="ARBA" id="ARBA00022832"/>
    </source>
</evidence>
<evidence type="ECO:0000256" key="7">
    <source>
        <dbReference type="ARBA" id="ARBA00023002"/>
    </source>
</evidence>
<organism evidence="11 12">
    <name type="scientific">Brassica carinata</name>
    <name type="common">Ethiopian mustard</name>
    <name type="synonym">Abyssinian cabbage</name>
    <dbReference type="NCBI Taxonomy" id="52824"/>
    <lineage>
        <taxon>Eukaryota</taxon>
        <taxon>Viridiplantae</taxon>
        <taxon>Streptophyta</taxon>
        <taxon>Embryophyta</taxon>
        <taxon>Tracheophyta</taxon>
        <taxon>Spermatophyta</taxon>
        <taxon>Magnoliopsida</taxon>
        <taxon>eudicotyledons</taxon>
        <taxon>Gunneridae</taxon>
        <taxon>Pentapetalae</taxon>
        <taxon>rosids</taxon>
        <taxon>malvids</taxon>
        <taxon>Brassicales</taxon>
        <taxon>Brassicaceae</taxon>
        <taxon>Brassiceae</taxon>
        <taxon>Brassica</taxon>
    </lineage>
</organism>
<dbReference type="EMBL" id="JAAMPC010000015">
    <property type="protein sequence ID" value="KAG2254977.1"/>
    <property type="molecule type" value="Genomic_DNA"/>
</dbReference>
<keyword evidence="5" id="KW-0276">Fatty acid metabolism</keyword>
<keyword evidence="7" id="KW-0560">Oxidoreductase</keyword>
<comment type="caution">
    <text evidence="11">The sequence shown here is derived from an EMBL/GenBank/DDBJ whole genome shotgun (WGS) entry which is preliminary data.</text>
</comment>
<name>A0A8X7PPW7_BRACI</name>
<keyword evidence="6" id="KW-1133">Transmembrane helix</keyword>
<accession>A0A8X7PPW7</accession>
<evidence type="ECO:0000313" key="11">
    <source>
        <dbReference type="EMBL" id="KAG2254977.1"/>
    </source>
</evidence>
<dbReference type="OrthoDB" id="10260134at2759"/>
<comment type="pathway">
    <text evidence="2">Lipid metabolism; polyunsaturated fatty acid biosynthesis.</text>
</comment>
<keyword evidence="4" id="KW-0812">Transmembrane</keyword>
<dbReference type="GO" id="GO:0005789">
    <property type="term" value="C:endoplasmic reticulum membrane"/>
    <property type="evidence" value="ECO:0007669"/>
    <property type="project" value="TreeGrafter"/>
</dbReference>
<dbReference type="GO" id="GO:0016717">
    <property type="term" value="F:oxidoreductase activity, acting on paired donors, with oxidation of a pair of donors resulting in the reduction of molecular oxygen to two molecules of water"/>
    <property type="evidence" value="ECO:0007669"/>
    <property type="project" value="InterPro"/>
</dbReference>
<evidence type="ECO:0000256" key="8">
    <source>
        <dbReference type="ARBA" id="ARBA00023098"/>
    </source>
</evidence>
<dbReference type="SMART" id="SM00743">
    <property type="entry name" value="Agenet"/>
    <property type="match status" value="1"/>
</dbReference>
<dbReference type="GO" id="GO:0042761">
    <property type="term" value="P:very long-chain fatty acid biosynthetic process"/>
    <property type="evidence" value="ECO:0007669"/>
    <property type="project" value="TreeGrafter"/>
</dbReference>
<gene>
    <name evidence="11" type="ORF">Bca52824_074271</name>
</gene>
<evidence type="ECO:0000259" key="10">
    <source>
        <dbReference type="SMART" id="SM00743"/>
    </source>
</evidence>
<dbReference type="CDD" id="cd03505">
    <property type="entry name" value="Delta9-FADS-like"/>
    <property type="match status" value="1"/>
</dbReference>
<dbReference type="Proteomes" id="UP000886595">
    <property type="component" value="Unassembled WGS sequence"/>
</dbReference>
<dbReference type="PANTHER" id="PTHR11351:SF77">
    <property type="entry name" value="FATTY ACID DESATURASE DOMAIN-CONTAINING PROTEIN"/>
    <property type="match status" value="1"/>
</dbReference>
<proteinExistence type="inferred from homology"/>
<dbReference type="InterPro" id="IPR015876">
    <property type="entry name" value="Acyl-CoA_DS"/>
</dbReference>
<evidence type="ECO:0000256" key="4">
    <source>
        <dbReference type="ARBA" id="ARBA00022692"/>
    </source>
</evidence>
<evidence type="ECO:0000313" key="12">
    <source>
        <dbReference type="Proteomes" id="UP000886595"/>
    </source>
</evidence>
<dbReference type="AlphaFoldDB" id="A0A8X7PPW7"/>
<sequence length="268" mass="30788">MGEFVEGDLVEVCSKEDGLLGGQDAWWFGGITGQEGDTYSVYFPTTNDVCKYPLQRLRRHLEFVNGKKMLTRDLQHGARSTVKRGSHRTAQVMQSDVNPHTSGSITSSQIQTVTHRALPKGYVSHVLWIFDTRYIKYKTQQRDGLEAAMVLQKDNWFPRLVNSVGGIGVTIGYHVIWLVNSVGHFWGSRSWKTKDTSRNVWWLSLFTMGDSWHNNHHAFETSARHGFEWWQIDITWYLIRLFEILGLATDVKLPSEFQKQKMSLSCSS</sequence>
<comment type="subcellular location">
    <subcellularLocation>
        <location evidence="1">Membrane</location>
        <topology evidence="1">Multi-pass membrane protein</topology>
    </subcellularLocation>
</comment>
<protein>
    <recommendedName>
        <fullName evidence="10">Agenet domain-containing protein</fullName>
    </recommendedName>
</protein>
<keyword evidence="9" id="KW-0472">Membrane</keyword>
<dbReference type="InterPro" id="IPR014002">
    <property type="entry name" value="Agenet_dom_plant"/>
</dbReference>
<reference evidence="11 12" key="1">
    <citation type="submission" date="2020-02" db="EMBL/GenBank/DDBJ databases">
        <authorList>
            <person name="Ma Q."/>
            <person name="Huang Y."/>
            <person name="Song X."/>
            <person name="Pei D."/>
        </authorList>
    </citation>
    <scope>NUCLEOTIDE SEQUENCE [LARGE SCALE GENOMIC DNA]</scope>
    <source>
        <strain evidence="11">Sxm20200214</strain>
        <tissue evidence="11">Leaf</tissue>
    </source>
</reference>
<evidence type="ECO:0000256" key="2">
    <source>
        <dbReference type="ARBA" id="ARBA00005105"/>
    </source>
</evidence>
<dbReference type="PANTHER" id="PTHR11351">
    <property type="entry name" value="ACYL-COA DESATURASE"/>
    <property type="match status" value="1"/>
</dbReference>
<keyword evidence="8" id="KW-0443">Lipid metabolism</keyword>
<keyword evidence="12" id="KW-1185">Reference proteome</keyword>
<evidence type="ECO:0000256" key="6">
    <source>
        <dbReference type="ARBA" id="ARBA00022989"/>
    </source>
</evidence>
<evidence type="ECO:0000256" key="3">
    <source>
        <dbReference type="ARBA" id="ARBA00009295"/>
    </source>
</evidence>